<evidence type="ECO:0000313" key="3">
    <source>
        <dbReference type="EMBL" id="MDT0677393.1"/>
    </source>
</evidence>
<keyword evidence="1" id="KW-1133">Transmembrane helix</keyword>
<proteinExistence type="predicted"/>
<keyword evidence="1" id="KW-0472">Membrane</keyword>
<name>A0ABU3D798_9FLAO</name>
<dbReference type="GO" id="GO:0008233">
    <property type="term" value="F:peptidase activity"/>
    <property type="evidence" value="ECO:0007669"/>
    <property type="project" value="UniProtKB-KW"/>
</dbReference>
<keyword evidence="1" id="KW-0812">Transmembrane</keyword>
<feature type="transmembrane region" description="Helical" evidence="1">
    <location>
        <begin position="92"/>
        <end position="110"/>
    </location>
</feature>
<feature type="transmembrane region" description="Helical" evidence="1">
    <location>
        <begin position="41"/>
        <end position="58"/>
    </location>
</feature>
<evidence type="ECO:0000313" key="4">
    <source>
        <dbReference type="Proteomes" id="UP001262582"/>
    </source>
</evidence>
<dbReference type="InterPro" id="IPR003675">
    <property type="entry name" value="Rce1/LyrA-like_dom"/>
</dbReference>
<feature type="transmembrane region" description="Helical" evidence="1">
    <location>
        <begin position="70"/>
        <end position="86"/>
    </location>
</feature>
<gene>
    <name evidence="3" type="ORF">RM539_12475</name>
</gene>
<feature type="transmembrane region" description="Helical" evidence="1">
    <location>
        <begin position="130"/>
        <end position="147"/>
    </location>
</feature>
<dbReference type="Proteomes" id="UP001262582">
    <property type="component" value="Unassembled WGS sequence"/>
</dbReference>
<keyword evidence="3" id="KW-0645">Protease</keyword>
<organism evidence="3 4">
    <name type="scientific">Autumnicola musiva</name>
    <dbReference type="NCBI Taxonomy" id="3075589"/>
    <lineage>
        <taxon>Bacteria</taxon>
        <taxon>Pseudomonadati</taxon>
        <taxon>Bacteroidota</taxon>
        <taxon>Flavobacteriia</taxon>
        <taxon>Flavobacteriales</taxon>
        <taxon>Flavobacteriaceae</taxon>
        <taxon>Autumnicola</taxon>
    </lineage>
</organism>
<dbReference type="RefSeq" id="WP_311503737.1">
    <property type="nucleotide sequence ID" value="NZ_JAVRHK010000009.1"/>
</dbReference>
<keyword evidence="3" id="KW-0378">Hydrolase</keyword>
<comment type="caution">
    <text evidence="3">The sequence shown here is derived from an EMBL/GenBank/DDBJ whole genome shotgun (WGS) entry which is preliminary data.</text>
</comment>
<keyword evidence="4" id="KW-1185">Reference proteome</keyword>
<protein>
    <submittedName>
        <fullName evidence="3">CPBP family glutamic-type intramembrane protease</fullName>
        <ecNumber evidence="3">3.4.-.-</ecNumber>
    </submittedName>
</protein>
<dbReference type="EMBL" id="JAVRHK010000009">
    <property type="protein sequence ID" value="MDT0677393.1"/>
    <property type="molecule type" value="Genomic_DNA"/>
</dbReference>
<reference evidence="3 4" key="1">
    <citation type="submission" date="2023-09" db="EMBL/GenBank/DDBJ databases">
        <authorList>
            <person name="Rey-Velasco X."/>
        </authorList>
    </citation>
    <scope>NUCLEOTIDE SEQUENCE [LARGE SCALE GENOMIC DNA]</scope>
    <source>
        <strain evidence="3 4">F117</strain>
    </source>
</reference>
<sequence>MVACYFGFFSIMGILDSIFPGIDLDEYQQTELFQMLEESPLRFAIMALIVAPVMEEGIFRSLIKPSATDIFFFICTWLTIFGAFLIPEGVHWMVSFAVLLVSAVLIFLFLKEFTPQNLISGLQKILTRYYKPLWLLFAFLFGLVHIYNYVEVFQINIALFLLIFPRIIAGYFFGKIKIENNGLIWPILMHTMNNSIIIFFLIPKLQ</sequence>
<feature type="transmembrane region" description="Helical" evidence="1">
    <location>
        <begin position="153"/>
        <end position="174"/>
    </location>
</feature>
<feature type="domain" description="CAAX prenyl protease 2/Lysostaphin resistance protein A-like" evidence="2">
    <location>
        <begin position="40"/>
        <end position="195"/>
    </location>
</feature>
<dbReference type="Pfam" id="PF02517">
    <property type="entry name" value="Rce1-like"/>
    <property type="match status" value="1"/>
</dbReference>
<accession>A0ABU3D798</accession>
<dbReference type="EC" id="3.4.-.-" evidence="3"/>
<evidence type="ECO:0000256" key="1">
    <source>
        <dbReference type="SAM" id="Phobius"/>
    </source>
</evidence>
<feature type="transmembrane region" description="Helical" evidence="1">
    <location>
        <begin position="183"/>
        <end position="202"/>
    </location>
</feature>
<dbReference type="GO" id="GO:0006508">
    <property type="term" value="P:proteolysis"/>
    <property type="evidence" value="ECO:0007669"/>
    <property type="project" value="UniProtKB-KW"/>
</dbReference>
<evidence type="ECO:0000259" key="2">
    <source>
        <dbReference type="Pfam" id="PF02517"/>
    </source>
</evidence>